<feature type="transmembrane region" description="Helical" evidence="1">
    <location>
        <begin position="12"/>
        <end position="29"/>
    </location>
</feature>
<evidence type="ECO:0000313" key="2">
    <source>
        <dbReference type="EMBL" id="SVE33035.1"/>
    </source>
</evidence>
<keyword evidence="1" id="KW-0472">Membrane</keyword>
<gene>
    <name evidence="2" type="ORF">METZ01_LOCUS485889</name>
</gene>
<reference evidence="2" key="1">
    <citation type="submission" date="2018-05" db="EMBL/GenBank/DDBJ databases">
        <authorList>
            <person name="Lanie J.A."/>
            <person name="Ng W.-L."/>
            <person name="Kazmierczak K.M."/>
            <person name="Andrzejewski T.M."/>
            <person name="Davidsen T.M."/>
            <person name="Wayne K.J."/>
            <person name="Tettelin H."/>
            <person name="Glass J.I."/>
            <person name="Rusch D."/>
            <person name="Podicherti R."/>
            <person name="Tsui H.-C.T."/>
            <person name="Winkler M.E."/>
        </authorList>
    </citation>
    <scope>NUCLEOTIDE SEQUENCE</scope>
</reference>
<proteinExistence type="predicted"/>
<organism evidence="2">
    <name type="scientific">marine metagenome</name>
    <dbReference type="NCBI Taxonomy" id="408172"/>
    <lineage>
        <taxon>unclassified sequences</taxon>
        <taxon>metagenomes</taxon>
        <taxon>ecological metagenomes</taxon>
    </lineage>
</organism>
<keyword evidence="1" id="KW-1133">Transmembrane helix</keyword>
<feature type="non-terminal residue" evidence="2">
    <location>
        <position position="61"/>
    </location>
</feature>
<evidence type="ECO:0000256" key="1">
    <source>
        <dbReference type="SAM" id="Phobius"/>
    </source>
</evidence>
<accession>A0A383CML3</accession>
<protein>
    <submittedName>
        <fullName evidence="2">Uncharacterized protein</fullName>
    </submittedName>
</protein>
<dbReference type="AlphaFoldDB" id="A0A383CML3"/>
<feature type="non-terminal residue" evidence="2">
    <location>
        <position position="1"/>
    </location>
</feature>
<keyword evidence="1" id="KW-0812">Transmembrane</keyword>
<sequence length="61" mass="7250">FPWPGCYRQSWVLMGYFGLMLSPICYLGLRHLCGCAGNSNYCHDDCRQYLGWMLLRRHLYL</sequence>
<name>A0A383CML3_9ZZZZ</name>
<dbReference type="EMBL" id="UINC01209840">
    <property type="protein sequence ID" value="SVE33035.1"/>
    <property type="molecule type" value="Genomic_DNA"/>
</dbReference>